<evidence type="ECO:0000313" key="3">
    <source>
        <dbReference type="Proteomes" id="UP000254764"/>
    </source>
</evidence>
<dbReference type="OrthoDB" id="9807941at2"/>
<organism evidence="2 3">
    <name type="scientific">Ciceribacter selenitireducens ATCC BAA-1503</name>
    <dbReference type="NCBI Taxonomy" id="1336235"/>
    <lineage>
        <taxon>Bacteria</taxon>
        <taxon>Pseudomonadati</taxon>
        <taxon>Pseudomonadota</taxon>
        <taxon>Alphaproteobacteria</taxon>
        <taxon>Hyphomicrobiales</taxon>
        <taxon>Rhizobiaceae</taxon>
        <taxon>Ciceribacter</taxon>
    </lineage>
</organism>
<feature type="region of interest" description="Disordered" evidence="1">
    <location>
        <begin position="1"/>
        <end position="20"/>
    </location>
</feature>
<name>A0A376AKF2_9HYPH</name>
<dbReference type="AlphaFoldDB" id="A0A376AKF2"/>
<dbReference type="Proteomes" id="UP000254764">
    <property type="component" value="Unassembled WGS sequence"/>
</dbReference>
<protein>
    <recommendedName>
        <fullName evidence="4">5' DNA nuclease</fullName>
    </recommendedName>
</protein>
<evidence type="ECO:0000256" key="1">
    <source>
        <dbReference type="SAM" id="MobiDB-lite"/>
    </source>
</evidence>
<gene>
    <name evidence="2" type="ORF">RHIZ70_4010</name>
</gene>
<keyword evidence="3" id="KW-1185">Reference proteome</keyword>
<dbReference type="RefSeq" id="WP_115670803.1">
    <property type="nucleotide sequence ID" value="NZ_UEYP01000006.1"/>
</dbReference>
<dbReference type="Gene3D" id="1.10.150.20">
    <property type="entry name" value="5' to 3' exonuclease, C-terminal subdomain"/>
    <property type="match status" value="1"/>
</dbReference>
<dbReference type="EMBL" id="UEYP01000006">
    <property type="protein sequence ID" value="SSC68302.1"/>
    <property type="molecule type" value="Genomic_DNA"/>
</dbReference>
<evidence type="ECO:0000313" key="2">
    <source>
        <dbReference type="EMBL" id="SSC68302.1"/>
    </source>
</evidence>
<proteinExistence type="predicted"/>
<sequence>MAKAPDKTGERRSAEPADSDRLADALKDMPAVPLHPLMAHPTAAFAAATAIGFGLATHMTSVFLGSLHGALEASGKLARRLEEEQANAGARGEDAGSAATVATVAVADVKPSKAKRTKPGTVQAAKPMALKPATPKPANAAAAKPVTVRRSSAAITTEAPEKAATVKLAKTAKANGRADDLKKIEGIGPKLEQVLNARGIRRFADLTALDAAELEALDAAIGLDGRAIRDDWAGQARKLARGRK</sequence>
<reference evidence="3" key="1">
    <citation type="submission" date="2018-07" db="EMBL/GenBank/DDBJ databases">
        <authorList>
            <person name="Peiro R."/>
            <person name="Begona"/>
            <person name="Cbmso G."/>
            <person name="Lopez M."/>
            <person name="Gonzalez S."/>
        </authorList>
    </citation>
    <scope>NUCLEOTIDE SEQUENCE [LARGE SCALE GENOMIC DNA]</scope>
</reference>
<evidence type="ECO:0008006" key="4">
    <source>
        <dbReference type="Google" id="ProtNLM"/>
    </source>
</evidence>
<accession>A0A376AKF2</accession>